<gene>
    <name evidence="3" type="ORF">D6B99_07060</name>
</gene>
<feature type="domain" description="Transposase IS66 central" evidence="1">
    <location>
        <begin position="169"/>
        <end position="415"/>
    </location>
</feature>
<sequence length="415" mass="48153">MLYIETIPQNINYKELYEQSLVQIQSLQLQLAELKKMIFGSKGEKFVGSKVALADQVDLFPNDKLGQIDVVKTTLVKQHEKQNKTLNVNHPGRNPLPETLRREVISLLPDEDVSGLKPVRVEVSEQLEYQPGELFVKRYERPEYIKPSQDGLNAKRIIAPAPVKPLEKAIAGASLLTHLLVSKYCDHLPLYRQLEIFKRNDVTINHTTVSGWVKQSCELLQPLFDLHCRQVLNTDYLCVDETTIKVLDKNKKETTHQGYYWVYYDTQRKLALFDYQPGRGALYPKAMLHKFKGYLQSDGYDAYETFDKVEGVTTLCCWAHSRRKFFEAQKYDEANAVLVLEQIQQLYKVEDFCRTEHFIPEQIKNHRQQHSIPILNKLKTALETMLTEGKVLPKSPFGKAIAYTLKRWEKLTLYM</sequence>
<dbReference type="PANTHER" id="PTHR33678">
    <property type="entry name" value="BLL1576 PROTEIN"/>
    <property type="match status" value="1"/>
</dbReference>
<dbReference type="KEGG" id="ark:D6B99_07060"/>
<dbReference type="OrthoDB" id="9760067at2"/>
<protein>
    <submittedName>
        <fullName evidence="3">IS66 family transposase</fullName>
    </submittedName>
</protein>
<keyword evidence="4" id="KW-1185">Reference proteome</keyword>
<feature type="domain" description="Transposase TnpC homeodomain" evidence="2">
    <location>
        <begin position="27"/>
        <end position="105"/>
    </location>
</feature>
<dbReference type="EMBL" id="CP032489">
    <property type="protein sequence ID" value="AYD47389.1"/>
    <property type="molecule type" value="Genomic_DNA"/>
</dbReference>
<dbReference type="InterPro" id="IPR024463">
    <property type="entry name" value="Transposase_TnpC_homeodom"/>
</dbReference>
<dbReference type="Pfam" id="PF03050">
    <property type="entry name" value="DDE_Tnp_IS66"/>
    <property type="match status" value="1"/>
</dbReference>
<dbReference type="InterPro" id="IPR004291">
    <property type="entry name" value="Transposase_IS66_central"/>
</dbReference>
<reference evidence="3 4" key="1">
    <citation type="submission" date="2018-09" db="EMBL/GenBank/DDBJ databases">
        <title>Arachidicoccus sp. nov., a bacterium isolated from soil.</title>
        <authorList>
            <person name="Weon H.-Y."/>
            <person name="Kwon S.-W."/>
            <person name="Lee S.A."/>
        </authorList>
    </citation>
    <scope>NUCLEOTIDE SEQUENCE [LARGE SCALE GENOMIC DNA]</scope>
    <source>
        <strain evidence="3 4">KIS59-12</strain>
    </source>
</reference>
<dbReference type="Proteomes" id="UP000266118">
    <property type="component" value="Chromosome"/>
</dbReference>
<evidence type="ECO:0000259" key="1">
    <source>
        <dbReference type="Pfam" id="PF03050"/>
    </source>
</evidence>
<organism evidence="3 4">
    <name type="scientific">Arachidicoccus soli</name>
    <dbReference type="NCBI Taxonomy" id="2341117"/>
    <lineage>
        <taxon>Bacteria</taxon>
        <taxon>Pseudomonadati</taxon>
        <taxon>Bacteroidota</taxon>
        <taxon>Chitinophagia</taxon>
        <taxon>Chitinophagales</taxon>
        <taxon>Chitinophagaceae</taxon>
        <taxon>Arachidicoccus</taxon>
    </lineage>
</organism>
<name>A0A386HP19_9BACT</name>
<accession>A0A386HP19</accession>
<evidence type="ECO:0000259" key="2">
    <source>
        <dbReference type="Pfam" id="PF13007"/>
    </source>
</evidence>
<dbReference type="NCBIfam" id="NF033517">
    <property type="entry name" value="transpos_IS66"/>
    <property type="match status" value="1"/>
</dbReference>
<evidence type="ECO:0000313" key="3">
    <source>
        <dbReference type="EMBL" id="AYD47389.1"/>
    </source>
</evidence>
<dbReference type="Pfam" id="PF13007">
    <property type="entry name" value="LZ_Tnp_IS66"/>
    <property type="match status" value="1"/>
</dbReference>
<dbReference type="RefSeq" id="WP_119986456.1">
    <property type="nucleotide sequence ID" value="NZ_CP032489.1"/>
</dbReference>
<proteinExistence type="predicted"/>
<dbReference type="InterPro" id="IPR052344">
    <property type="entry name" value="Transposase-related"/>
</dbReference>
<dbReference type="PANTHER" id="PTHR33678:SF1">
    <property type="entry name" value="BLL1576 PROTEIN"/>
    <property type="match status" value="1"/>
</dbReference>
<dbReference type="AlphaFoldDB" id="A0A386HP19"/>
<evidence type="ECO:0000313" key="4">
    <source>
        <dbReference type="Proteomes" id="UP000266118"/>
    </source>
</evidence>